<organism evidence="1 2">
    <name type="scientific">Rhodovibrio sodomensis</name>
    <dbReference type="NCBI Taxonomy" id="1088"/>
    <lineage>
        <taxon>Bacteria</taxon>
        <taxon>Pseudomonadati</taxon>
        <taxon>Pseudomonadota</taxon>
        <taxon>Alphaproteobacteria</taxon>
        <taxon>Rhodospirillales</taxon>
        <taxon>Rhodovibrionaceae</taxon>
        <taxon>Rhodovibrio</taxon>
    </lineage>
</organism>
<dbReference type="EMBL" id="NRRL01000052">
    <property type="protein sequence ID" value="MBK1669552.1"/>
    <property type="molecule type" value="Genomic_DNA"/>
</dbReference>
<evidence type="ECO:0000313" key="2">
    <source>
        <dbReference type="Proteomes" id="UP001296873"/>
    </source>
</evidence>
<keyword evidence="2" id="KW-1185">Reference proteome</keyword>
<accession>A0ABS1DGE6</accession>
<gene>
    <name evidence="1" type="ORF">CKO28_16050</name>
</gene>
<proteinExistence type="predicted"/>
<name>A0ABS1DGE6_9PROT</name>
<sequence>MEVAAADAFDVPPINACLTAAFAGLNLDRDGRALQLAPFTDAGLTDLMRRPPVPEGLIVVEVVDGQPGQVYAAQLSDGGRRR</sequence>
<evidence type="ECO:0000313" key="1">
    <source>
        <dbReference type="EMBL" id="MBK1669552.1"/>
    </source>
</evidence>
<comment type="caution">
    <text evidence="1">The sequence shown here is derived from an EMBL/GenBank/DDBJ whole genome shotgun (WGS) entry which is preliminary data.</text>
</comment>
<protein>
    <submittedName>
        <fullName evidence="1">Uncharacterized protein</fullName>
    </submittedName>
</protein>
<dbReference type="Proteomes" id="UP001296873">
    <property type="component" value="Unassembled WGS sequence"/>
</dbReference>
<reference evidence="1 2" key="1">
    <citation type="journal article" date="2020" name="Microorganisms">
        <title>Osmotic Adaptation and Compatible Solute Biosynthesis of Phototrophic Bacteria as Revealed from Genome Analyses.</title>
        <authorList>
            <person name="Imhoff J.F."/>
            <person name="Rahn T."/>
            <person name="Kunzel S."/>
            <person name="Keller A."/>
            <person name="Neulinger S.C."/>
        </authorList>
    </citation>
    <scope>NUCLEOTIDE SEQUENCE [LARGE SCALE GENOMIC DNA]</scope>
    <source>
        <strain evidence="1 2">DSM 9895</strain>
    </source>
</reference>